<dbReference type="InterPro" id="IPR002557">
    <property type="entry name" value="Chitin-bd_dom"/>
</dbReference>
<feature type="signal peptide" evidence="1">
    <location>
        <begin position="1"/>
        <end position="22"/>
    </location>
</feature>
<dbReference type="InterPro" id="IPR036508">
    <property type="entry name" value="Chitin-bd_dom_sf"/>
</dbReference>
<dbReference type="Pfam" id="PF01607">
    <property type="entry name" value="CBM_14"/>
    <property type="match status" value="1"/>
</dbReference>
<accession>A0A224Y072</accession>
<protein>
    <submittedName>
        <fullName evidence="3">Putative peritrophin</fullName>
    </submittedName>
</protein>
<dbReference type="Gene3D" id="2.170.140.10">
    <property type="entry name" value="Chitin binding domain"/>
    <property type="match status" value="1"/>
</dbReference>
<evidence type="ECO:0000259" key="2">
    <source>
        <dbReference type="PROSITE" id="PS50940"/>
    </source>
</evidence>
<dbReference type="GO" id="GO:0005576">
    <property type="term" value="C:extracellular region"/>
    <property type="evidence" value="ECO:0007669"/>
    <property type="project" value="InterPro"/>
</dbReference>
<evidence type="ECO:0000256" key="1">
    <source>
        <dbReference type="SAM" id="SignalP"/>
    </source>
</evidence>
<dbReference type="SUPFAM" id="SSF57625">
    <property type="entry name" value="Invertebrate chitin-binding proteins"/>
    <property type="match status" value="2"/>
</dbReference>
<reference evidence="3" key="1">
    <citation type="journal article" date="2018" name="PLoS Negl. Trop. Dis.">
        <title>An insight into the salivary gland and fat body transcriptome of Panstrongylus lignarius (Hemiptera: Heteroptera), the main vector of Chagas disease in Peru.</title>
        <authorList>
            <person name="Nevoa J.C."/>
            <person name="Mendes M.T."/>
            <person name="da Silva M.V."/>
            <person name="Soares S.C."/>
            <person name="Oliveira C.J.F."/>
            <person name="Ribeiro J.M.C."/>
        </authorList>
    </citation>
    <scope>NUCLEOTIDE SEQUENCE</scope>
</reference>
<dbReference type="SMART" id="SM00494">
    <property type="entry name" value="ChtBD2"/>
    <property type="match status" value="2"/>
</dbReference>
<feature type="chain" id="PRO_5012691405" evidence="1">
    <location>
        <begin position="23"/>
        <end position="147"/>
    </location>
</feature>
<dbReference type="GO" id="GO:0008061">
    <property type="term" value="F:chitin binding"/>
    <property type="evidence" value="ECO:0007669"/>
    <property type="project" value="InterPro"/>
</dbReference>
<dbReference type="EMBL" id="GFTR01002473">
    <property type="protein sequence ID" value="JAW13953.1"/>
    <property type="molecule type" value="Transcribed_RNA"/>
</dbReference>
<dbReference type="PROSITE" id="PS50940">
    <property type="entry name" value="CHIT_BIND_II"/>
    <property type="match status" value="1"/>
</dbReference>
<name>A0A224Y072_9HEMI</name>
<proteinExistence type="predicted"/>
<feature type="domain" description="Chitin-binding type-2" evidence="2">
    <location>
        <begin position="20"/>
        <end position="72"/>
    </location>
</feature>
<dbReference type="AlphaFoldDB" id="A0A224Y072"/>
<evidence type="ECO:0000313" key="3">
    <source>
        <dbReference type="EMBL" id="JAW13953.1"/>
    </source>
</evidence>
<keyword evidence="1" id="KW-0732">Signal</keyword>
<organism evidence="3">
    <name type="scientific">Panstrongylus lignarius</name>
    <dbReference type="NCBI Taxonomy" id="156445"/>
    <lineage>
        <taxon>Eukaryota</taxon>
        <taxon>Metazoa</taxon>
        <taxon>Ecdysozoa</taxon>
        <taxon>Arthropoda</taxon>
        <taxon>Hexapoda</taxon>
        <taxon>Insecta</taxon>
        <taxon>Pterygota</taxon>
        <taxon>Neoptera</taxon>
        <taxon>Paraneoptera</taxon>
        <taxon>Hemiptera</taxon>
        <taxon>Heteroptera</taxon>
        <taxon>Panheteroptera</taxon>
        <taxon>Cimicomorpha</taxon>
        <taxon>Reduviidae</taxon>
        <taxon>Triatominae</taxon>
        <taxon>Panstrongylus</taxon>
    </lineage>
</organism>
<sequence length="147" mass="16805">MPTGNLIYLLLITWLAINAAQSCSDGEKTRAPYSCRQYDECINGELVRKKCNLAKYFDGQQCDYLWKVKCTVDNCEDGQKYPRGICKKDYYYCLYGKVTKQNCPKDSVFDGQRCVNLELCTNATKEIKKETKLTDMAAEAKKDSLCN</sequence>